<feature type="domain" description="Reverse transcriptase" evidence="2">
    <location>
        <begin position="313"/>
        <end position="408"/>
    </location>
</feature>
<dbReference type="Gene3D" id="3.30.70.270">
    <property type="match status" value="3"/>
</dbReference>
<dbReference type="Pfam" id="PF00078">
    <property type="entry name" value="RVT_1"/>
    <property type="match status" value="2"/>
</dbReference>
<evidence type="ECO:0000313" key="3">
    <source>
        <dbReference type="EMBL" id="SPD06177.1"/>
    </source>
</evidence>
<dbReference type="PANTHER" id="PTHR24559">
    <property type="entry name" value="TRANSPOSON TY3-I GAG-POL POLYPROTEIN"/>
    <property type="match status" value="1"/>
</dbReference>
<feature type="region of interest" description="Disordered" evidence="1">
    <location>
        <begin position="124"/>
        <end position="154"/>
    </location>
</feature>
<dbReference type="PANTHER" id="PTHR24559:SF444">
    <property type="entry name" value="REVERSE TRANSCRIPTASE DOMAIN-CONTAINING PROTEIN"/>
    <property type="match status" value="1"/>
</dbReference>
<accession>A0A2N9GUX3</accession>
<dbReference type="AlphaFoldDB" id="A0A2N9GUX3"/>
<dbReference type="EMBL" id="OIVN01002757">
    <property type="protein sequence ID" value="SPD06177.1"/>
    <property type="molecule type" value="Genomic_DNA"/>
</dbReference>
<organism evidence="3">
    <name type="scientific">Fagus sylvatica</name>
    <name type="common">Beechnut</name>
    <dbReference type="NCBI Taxonomy" id="28930"/>
    <lineage>
        <taxon>Eukaryota</taxon>
        <taxon>Viridiplantae</taxon>
        <taxon>Streptophyta</taxon>
        <taxon>Embryophyta</taxon>
        <taxon>Tracheophyta</taxon>
        <taxon>Spermatophyta</taxon>
        <taxon>Magnoliopsida</taxon>
        <taxon>eudicotyledons</taxon>
        <taxon>Gunneridae</taxon>
        <taxon>Pentapetalae</taxon>
        <taxon>rosids</taxon>
        <taxon>fabids</taxon>
        <taxon>Fagales</taxon>
        <taxon>Fagaceae</taxon>
        <taxon>Fagus</taxon>
    </lineage>
</organism>
<feature type="domain" description="Reverse transcriptase" evidence="2">
    <location>
        <begin position="409"/>
        <end position="463"/>
    </location>
</feature>
<evidence type="ECO:0000259" key="2">
    <source>
        <dbReference type="Pfam" id="PF00078"/>
    </source>
</evidence>
<dbReference type="InterPro" id="IPR043128">
    <property type="entry name" value="Rev_trsase/Diguanyl_cyclase"/>
</dbReference>
<evidence type="ECO:0000256" key="1">
    <source>
        <dbReference type="SAM" id="MobiDB-lite"/>
    </source>
</evidence>
<dbReference type="InterPro" id="IPR043502">
    <property type="entry name" value="DNA/RNA_pol_sf"/>
</dbReference>
<name>A0A2N9GUX3_FAGSY</name>
<sequence length="538" mass="62074">MEGANNDRTSTDPPMTPIERQMQVIATSIQELARETTCQNKELCSQRRGRPPTHLLNVKQVEGESLRTYVHRFNKEALQIDCPKEDITLTTFVAGLQKGDFLYDLCKNSPETLSELMYEAQKHMNAEDTIESRDDPPLKRRKDADDRTGRDTHSTGKIAEVHNILVIQQPPKNIRLDDQIISFSEEDARGTHRPHNDALVITMNIDGFPTRRLMVDNGSLVDILYLTAYQQMKFDKGKLQPMEAPLVGFTGDKVKKSIVQFLRENKDIFAWSHEDMPVKQKRRVFAPERNNAIMEEVDKLLAANFIREVFYPDGYNQIVMNKNDQEKTSFIMGRRLFCNKVMPFGLKNVKATYQRLMNRMLHDQIGRNFEVYVDDMLVKSKEEGGHLDDLEETLKTLCKYQMKLNPSKNFEVYVDDMLVKSKEEGGHLDDLEEALKTLRKYQMKLNPRKCAFGVSSGKFLGFMVSQRGIQAKPNKIKAILDMQPLRTTKEAQGLTGRVAALNHFVSQSTDKCLPFFKTLKKAFEWMEECRHREKFTTT</sequence>
<gene>
    <name evidence="3" type="ORF">FSB_LOCUS34059</name>
</gene>
<dbReference type="CDD" id="cd01647">
    <property type="entry name" value="RT_LTR"/>
    <property type="match status" value="1"/>
</dbReference>
<dbReference type="InterPro" id="IPR000477">
    <property type="entry name" value="RT_dom"/>
</dbReference>
<reference evidence="3" key="1">
    <citation type="submission" date="2018-02" db="EMBL/GenBank/DDBJ databases">
        <authorList>
            <person name="Cohen D.B."/>
            <person name="Kent A.D."/>
        </authorList>
    </citation>
    <scope>NUCLEOTIDE SEQUENCE</scope>
</reference>
<dbReference type="SUPFAM" id="SSF56672">
    <property type="entry name" value="DNA/RNA polymerases"/>
    <property type="match status" value="2"/>
</dbReference>
<protein>
    <recommendedName>
        <fullName evidence="2">Reverse transcriptase domain-containing protein</fullName>
    </recommendedName>
</protein>
<proteinExistence type="predicted"/>
<dbReference type="InterPro" id="IPR053134">
    <property type="entry name" value="RNA-dir_DNA_polymerase"/>
</dbReference>
<dbReference type="Gene3D" id="3.10.10.10">
    <property type="entry name" value="HIV Type 1 Reverse Transcriptase, subunit A, domain 1"/>
    <property type="match status" value="1"/>
</dbReference>